<evidence type="ECO:0000256" key="2">
    <source>
        <dbReference type="ARBA" id="ARBA00004567"/>
    </source>
</evidence>
<evidence type="ECO:0000256" key="6">
    <source>
        <dbReference type="ARBA" id="ARBA00022816"/>
    </source>
</evidence>
<dbReference type="Pfam" id="PF09531">
    <property type="entry name" value="Ndc1_Nup"/>
    <property type="match status" value="2"/>
</dbReference>
<feature type="transmembrane region" description="Helical" evidence="13">
    <location>
        <begin position="199"/>
        <end position="220"/>
    </location>
</feature>
<reference evidence="14 15" key="1">
    <citation type="journal article" date="2023" name="Hortic Res">
        <title>Pangenome of water caltrop reveals structural variations and asymmetric subgenome divergence after allopolyploidization.</title>
        <authorList>
            <person name="Zhang X."/>
            <person name="Chen Y."/>
            <person name="Wang L."/>
            <person name="Yuan Y."/>
            <person name="Fang M."/>
            <person name="Shi L."/>
            <person name="Lu R."/>
            <person name="Comes H.P."/>
            <person name="Ma Y."/>
            <person name="Chen Y."/>
            <person name="Huang G."/>
            <person name="Zhou Y."/>
            <person name="Zheng Z."/>
            <person name="Qiu Y."/>
        </authorList>
    </citation>
    <scope>NUCLEOTIDE SEQUENCE [LARGE SCALE GENOMIC DNA]</scope>
    <source>
        <strain evidence="14">F231</strain>
    </source>
</reference>
<dbReference type="GO" id="GO:0015031">
    <property type="term" value="P:protein transport"/>
    <property type="evidence" value="ECO:0007669"/>
    <property type="project" value="UniProtKB-KW"/>
</dbReference>
<evidence type="ECO:0008006" key="16">
    <source>
        <dbReference type="Google" id="ProtNLM"/>
    </source>
</evidence>
<feature type="transmembrane region" description="Helical" evidence="13">
    <location>
        <begin position="53"/>
        <end position="70"/>
    </location>
</feature>
<keyword evidence="9" id="KW-0811">Translocation</keyword>
<keyword evidence="6" id="KW-0509">mRNA transport</keyword>
<evidence type="ECO:0000313" key="14">
    <source>
        <dbReference type="EMBL" id="KAK4798913.1"/>
    </source>
</evidence>
<keyword evidence="5 13" id="KW-0812">Transmembrane</keyword>
<keyword evidence="12" id="KW-0539">Nucleus</keyword>
<protein>
    <recommendedName>
        <fullName evidence="16">Nucleoporin protein Ndc1-Nup</fullName>
    </recommendedName>
</protein>
<evidence type="ECO:0000256" key="3">
    <source>
        <dbReference type="ARBA" id="ARBA00005760"/>
    </source>
</evidence>
<proteinExistence type="inferred from homology"/>
<keyword evidence="15" id="KW-1185">Reference proteome</keyword>
<evidence type="ECO:0000256" key="12">
    <source>
        <dbReference type="ARBA" id="ARBA00023242"/>
    </source>
</evidence>
<accession>A0AAN7LZ21</accession>
<feature type="transmembrane region" description="Helical" evidence="13">
    <location>
        <begin position="20"/>
        <end position="41"/>
    </location>
</feature>
<feature type="transmembrane region" description="Helical" evidence="13">
    <location>
        <begin position="232"/>
        <end position="252"/>
    </location>
</feature>
<keyword evidence="10" id="KW-0906">Nuclear pore complex</keyword>
<keyword evidence="8 13" id="KW-1133">Transmembrane helix</keyword>
<feature type="transmembrane region" description="Helical" evidence="13">
    <location>
        <begin position="150"/>
        <end position="170"/>
    </location>
</feature>
<evidence type="ECO:0000256" key="9">
    <source>
        <dbReference type="ARBA" id="ARBA00023010"/>
    </source>
</evidence>
<evidence type="ECO:0000313" key="15">
    <source>
        <dbReference type="Proteomes" id="UP001346149"/>
    </source>
</evidence>
<keyword evidence="7" id="KW-0653">Protein transport</keyword>
<comment type="subcellular location">
    <subcellularLocation>
        <location evidence="1">Nucleus membrane</location>
        <topology evidence="1">Multi-pass membrane protein</topology>
    </subcellularLocation>
    <subcellularLocation>
        <location evidence="2">Nucleus</location>
        <location evidence="2">Nuclear pore complex</location>
    </subcellularLocation>
</comment>
<dbReference type="PANTHER" id="PTHR13269:SF6">
    <property type="entry name" value="NUCLEOPORIN NDC1"/>
    <property type="match status" value="1"/>
</dbReference>
<sequence length="539" mass="59352">MSPLHPDTIPRKRLLGFFIWQSIHSTLLFLCFKTLLAVSLLKATKPASASSSVVGFLIATIFFELSQLIYSASLSSLSSPNLNSPASPFELGLVLLRLIIGSQPLALPPEARRRAELSLRITAFVAACAVSGSVSVVAVCWALGGGGFSVSVIGFKGFAVGLFYSLFYVYKQKWLLKFPIIQRPLFFSFKMGVPSAIRVAFRLSAIAYVFSAALLALVKFHFKIHMPGKNLMFEQIIFFFGTFVVFLSWELSHHLHQVLHTKRSIFAPPRGSAAAETNPSEPLLFALEESSPSSLVQYLAHLDLCMVCESNVDSWRRAAFFEETGETYKRVVAVCLRPLEGLASKLAGSLENSLTDDTLKQTNQLLHPSNESQLELLNDYQLCAWSARTIASLTAHSHTEDRFGVAQLSGSNSSVISTLLSCLLAVETFSGKRSHMQSSHQLVGPGGIRWAAPNSGRRDFPSIVMGKKRGSLLHTRAYSVADILKVSIYHIVSVFHDEMQNAGKSGLLERDWIVTGKPVFGTREALLQKLRLFLDYKAS</sequence>
<dbReference type="PANTHER" id="PTHR13269">
    <property type="entry name" value="NUCLEOPORIN NDC1"/>
    <property type="match status" value="1"/>
</dbReference>
<dbReference type="Proteomes" id="UP001346149">
    <property type="component" value="Unassembled WGS sequence"/>
</dbReference>
<evidence type="ECO:0000256" key="11">
    <source>
        <dbReference type="ARBA" id="ARBA00023136"/>
    </source>
</evidence>
<comment type="caution">
    <text evidence="14">The sequence shown here is derived from an EMBL/GenBank/DDBJ whole genome shotgun (WGS) entry which is preliminary data.</text>
</comment>
<gene>
    <name evidence="14" type="ORF">SAY86_024278</name>
</gene>
<evidence type="ECO:0000256" key="7">
    <source>
        <dbReference type="ARBA" id="ARBA00022927"/>
    </source>
</evidence>
<evidence type="ECO:0000256" key="8">
    <source>
        <dbReference type="ARBA" id="ARBA00022989"/>
    </source>
</evidence>
<dbReference type="EMBL" id="JAXQNO010000004">
    <property type="protein sequence ID" value="KAK4798913.1"/>
    <property type="molecule type" value="Genomic_DNA"/>
</dbReference>
<evidence type="ECO:0000256" key="1">
    <source>
        <dbReference type="ARBA" id="ARBA00004232"/>
    </source>
</evidence>
<evidence type="ECO:0000256" key="10">
    <source>
        <dbReference type="ARBA" id="ARBA00023132"/>
    </source>
</evidence>
<feature type="transmembrane region" description="Helical" evidence="13">
    <location>
        <begin position="121"/>
        <end position="144"/>
    </location>
</feature>
<dbReference type="GO" id="GO:0051028">
    <property type="term" value="P:mRNA transport"/>
    <property type="evidence" value="ECO:0007669"/>
    <property type="project" value="UniProtKB-KW"/>
</dbReference>
<keyword evidence="11 13" id="KW-0472">Membrane</keyword>
<evidence type="ECO:0000256" key="4">
    <source>
        <dbReference type="ARBA" id="ARBA00022448"/>
    </source>
</evidence>
<keyword evidence="4" id="KW-0813">Transport</keyword>
<dbReference type="GO" id="GO:0031965">
    <property type="term" value="C:nuclear membrane"/>
    <property type="evidence" value="ECO:0007669"/>
    <property type="project" value="UniProtKB-SubCell"/>
</dbReference>
<evidence type="ECO:0000256" key="13">
    <source>
        <dbReference type="SAM" id="Phobius"/>
    </source>
</evidence>
<comment type="similarity">
    <text evidence="3">Belongs to the NDC1 family.</text>
</comment>
<name>A0AAN7LZ21_TRANT</name>
<dbReference type="AlphaFoldDB" id="A0AAN7LZ21"/>
<dbReference type="InterPro" id="IPR019049">
    <property type="entry name" value="Nucleoporin_prot_Ndc1/Nup"/>
</dbReference>
<evidence type="ECO:0000256" key="5">
    <source>
        <dbReference type="ARBA" id="ARBA00022692"/>
    </source>
</evidence>
<dbReference type="GO" id="GO:0070762">
    <property type="term" value="C:nuclear pore transmembrane ring"/>
    <property type="evidence" value="ECO:0007669"/>
    <property type="project" value="TreeGrafter"/>
</dbReference>
<dbReference type="GO" id="GO:0030674">
    <property type="term" value="F:protein-macromolecule adaptor activity"/>
    <property type="evidence" value="ECO:0007669"/>
    <property type="project" value="TreeGrafter"/>
</dbReference>
<dbReference type="GO" id="GO:0006999">
    <property type="term" value="P:nuclear pore organization"/>
    <property type="evidence" value="ECO:0007669"/>
    <property type="project" value="TreeGrafter"/>
</dbReference>
<organism evidence="14 15">
    <name type="scientific">Trapa natans</name>
    <name type="common">Water chestnut</name>
    <dbReference type="NCBI Taxonomy" id="22666"/>
    <lineage>
        <taxon>Eukaryota</taxon>
        <taxon>Viridiplantae</taxon>
        <taxon>Streptophyta</taxon>
        <taxon>Embryophyta</taxon>
        <taxon>Tracheophyta</taxon>
        <taxon>Spermatophyta</taxon>
        <taxon>Magnoliopsida</taxon>
        <taxon>eudicotyledons</taxon>
        <taxon>Gunneridae</taxon>
        <taxon>Pentapetalae</taxon>
        <taxon>rosids</taxon>
        <taxon>malvids</taxon>
        <taxon>Myrtales</taxon>
        <taxon>Lythraceae</taxon>
        <taxon>Trapa</taxon>
    </lineage>
</organism>